<dbReference type="InterPro" id="IPR012257">
    <property type="entry name" value="Glc_ox_4Fe-4S"/>
</dbReference>
<dbReference type="InterPro" id="IPR004017">
    <property type="entry name" value="Cys_rich_dom"/>
</dbReference>
<dbReference type="PANTHER" id="PTHR32479">
    <property type="entry name" value="GLYCOLATE OXIDASE IRON-SULFUR SUBUNIT"/>
    <property type="match status" value="1"/>
</dbReference>
<dbReference type="Gene3D" id="1.10.1060.10">
    <property type="entry name" value="Alpha-helical ferredoxin"/>
    <property type="match status" value="1"/>
</dbReference>
<gene>
    <name evidence="7" type="ORF">B1B_10892</name>
</gene>
<evidence type="ECO:0000256" key="2">
    <source>
        <dbReference type="ARBA" id="ARBA00022723"/>
    </source>
</evidence>
<protein>
    <recommendedName>
        <fullName evidence="6">4Fe-4S ferredoxin-type domain-containing protein</fullName>
    </recommendedName>
</protein>
<dbReference type="PANTHER" id="PTHR32479:SF17">
    <property type="entry name" value="GLYCOLATE OXIDASE IRON-SULFUR SUBUNIT"/>
    <property type="match status" value="1"/>
</dbReference>
<name>T1BC20_9ZZZZ</name>
<keyword evidence="5" id="KW-0411">Iron-sulfur</keyword>
<dbReference type="PROSITE" id="PS00198">
    <property type="entry name" value="4FE4S_FER_1"/>
    <property type="match status" value="2"/>
</dbReference>
<dbReference type="GO" id="GO:0051539">
    <property type="term" value="F:4 iron, 4 sulfur cluster binding"/>
    <property type="evidence" value="ECO:0007669"/>
    <property type="project" value="UniProtKB-KW"/>
</dbReference>
<proteinExistence type="predicted"/>
<feature type="domain" description="4Fe-4S ferredoxin-type" evidence="6">
    <location>
        <begin position="6"/>
        <end position="36"/>
    </location>
</feature>
<dbReference type="PIRSF" id="PIRSF000139">
    <property type="entry name" value="Glc_ox_4Fe-4S"/>
    <property type="match status" value="1"/>
</dbReference>
<dbReference type="InterPro" id="IPR009051">
    <property type="entry name" value="Helical_ferredxn"/>
</dbReference>
<dbReference type="GO" id="GO:0016491">
    <property type="term" value="F:oxidoreductase activity"/>
    <property type="evidence" value="ECO:0007669"/>
    <property type="project" value="UniProtKB-ARBA"/>
</dbReference>
<organism evidence="7">
    <name type="scientific">mine drainage metagenome</name>
    <dbReference type="NCBI Taxonomy" id="410659"/>
    <lineage>
        <taxon>unclassified sequences</taxon>
        <taxon>metagenomes</taxon>
        <taxon>ecological metagenomes</taxon>
    </lineage>
</organism>
<dbReference type="InterPro" id="IPR017896">
    <property type="entry name" value="4Fe4S_Fe-S-bd"/>
</dbReference>
<evidence type="ECO:0000256" key="5">
    <source>
        <dbReference type="ARBA" id="ARBA00023014"/>
    </source>
</evidence>
<dbReference type="InterPro" id="IPR017900">
    <property type="entry name" value="4Fe4S_Fe_S_CS"/>
</dbReference>
<dbReference type="GO" id="GO:0046872">
    <property type="term" value="F:metal ion binding"/>
    <property type="evidence" value="ECO:0007669"/>
    <property type="project" value="UniProtKB-KW"/>
</dbReference>
<evidence type="ECO:0000256" key="4">
    <source>
        <dbReference type="ARBA" id="ARBA00023004"/>
    </source>
</evidence>
<keyword evidence="1" id="KW-0004">4Fe-4S</keyword>
<comment type="caution">
    <text evidence="7">The sequence shown here is derived from an EMBL/GenBank/DDBJ whole genome shotgun (WGS) entry which is preliminary data.</text>
</comment>
<sequence>MTAPLRRYGFEDAERCVQCALCLTHCPTYRLTHDESESPRGRLAMLAAWDRDEAPLDPSMRRALDHCLGCLACEAVCPAEVPYGKLIDRYHEVTASPTRAPSVRLLVWLTHQHGKAAWLHRLLAGLERMRMLPLLKRLAPGRLRTAVRLLPDPYPRAVVPHGRLVPKGAAGDGAQRVSLLAGCVSSLWMADTYVAARELLLVLGFTVDLPDHALCCGALARHAGDSRTAQALRAELLRRLPVSQPILVLDSGCLAETRAACGADGSGGTPVYTLTTFLEAHWPPAFEPALRQPERIALHVPCTQRPEIHDAQAVGRLLGRIQNLTLQPIPIGHGCCGAAGSYFLREPTMSDAFGSALIASLGASLPERIVTTNIGCRLQWQSELRRSRLGIPVEHPVETLLRACPRAGPREGTGS</sequence>
<keyword evidence="2" id="KW-0479">Metal-binding</keyword>
<keyword evidence="3" id="KW-0677">Repeat</keyword>
<dbReference type="AlphaFoldDB" id="T1BC20"/>
<dbReference type="EMBL" id="AUZY01007039">
    <property type="protein sequence ID" value="EQD51775.1"/>
    <property type="molecule type" value="Genomic_DNA"/>
</dbReference>
<reference evidence="7" key="1">
    <citation type="submission" date="2013-08" db="EMBL/GenBank/DDBJ databases">
        <authorList>
            <person name="Mendez C."/>
            <person name="Richter M."/>
            <person name="Ferrer M."/>
            <person name="Sanchez J."/>
        </authorList>
    </citation>
    <scope>NUCLEOTIDE SEQUENCE</scope>
</reference>
<evidence type="ECO:0000313" key="7">
    <source>
        <dbReference type="EMBL" id="EQD51775.1"/>
    </source>
</evidence>
<keyword evidence="4" id="KW-0408">Iron</keyword>
<dbReference type="PROSITE" id="PS51379">
    <property type="entry name" value="4FE4S_FER_2"/>
    <property type="match status" value="2"/>
</dbReference>
<dbReference type="SUPFAM" id="SSF46548">
    <property type="entry name" value="alpha-helical ferredoxin"/>
    <property type="match status" value="1"/>
</dbReference>
<dbReference type="Pfam" id="PF02754">
    <property type="entry name" value="CCG"/>
    <property type="match status" value="2"/>
</dbReference>
<evidence type="ECO:0000256" key="1">
    <source>
        <dbReference type="ARBA" id="ARBA00022485"/>
    </source>
</evidence>
<evidence type="ECO:0000259" key="6">
    <source>
        <dbReference type="PROSITE" id="PS51379"/>
    </source>
</evidence>
<reference evidence="7" key="2">
    <citation type="journal article" date="2014" name="ISME J.">
        <title>Microbial stratification in low pH oxic and suboxic macroscopic growths along an acid mine drainage.</title>
        <authorList>
            <person name="Mendez-Garcia C."/>
            <person name="Mesa V."/>
            <person name="Sprenger R.R."/>
            <person name="Richter M."/>
            <person name="Diez M.S."/>
            <person name="Solano J."/>
            <person name="Bargiela R."/>
            <person name="Golyshina O.V."/>
            <person name="Manteca A."/>
            <person name="Ramos J.L."/>
            <person name="Gallego J.R."/>
            <person name="Llorente I."/>
            <person name="Martins Dos Santos V.A."/>
            <person name="Jensen O.N."/>
            <person name="Pelaez A.I."/>
            <person name="Sanchez J."/>
            <person name="Ferrer M."/>
        </authorList>
    </citation>
    <scope>NUCLEOTIDE SEQUENCE</scope>
</reference>
<evidence type="ECO:0000256" key="3">
    <source>
        <dbReference type="ARBA" id="ARBA00022737"/>
    </source>
</evidence>
<feature type="domain" description="4Fe-4S ferredoxin-type" evidence="6">
    <location>
        <begin position="58"/>
        <end position="89"/>
    </location>
</feature>
<dbReference type="Pfam" id="PF13183">
    <property type="entry name" value="Fer4_8"/>
    <property type="match status" value="1"/>
</dbReference>
<accession>T1BC20</accession>